<feature type="region of interest" description="Disordered" evidence="13">
    <location>
        <begin position="1"/>
        <end position="81"/>
    </location>
</feature>
<feature type="compositionally biased region" description="Basic and acidic residues" evidence="13">
    <location>
        <begin position="219"/>
        <end position="230"/>
    </location>
</feature>
<dbReference type="GO" id="GO:0021772">
    <property type="term" value="P:olfactory bulb development"/>
    <property type="evidence" value="ECO:0007669"/>
    <property type="project" value="UniProtKB-ARBA"/>
</dbReference>
<dbReference type="PANTHER" id="PTHR23233:SF84">
    <property type="entry name" value="FI23031P1"/>
    <property type="match status" value="1"/>
</dbReference>
<comment type="similarity">
    <text evidence="11">Belongs to the sal C2H2-type zinc-finger protein family.</text>
</comment>
<feature type="region of interest" description="Disordered" evidence="13">
    <location>
        <begin position="774"/>
        <end position="795"/>
    </location>
</feature>
<evidence type="ECO:0000259" key="14">
    <source>
        <dbReference type="PROSITE" id="PS50157"/>
    </source>
</evidence>
<feature type="domain" description="C2H2-type" evidence="14">
    <location>
        <begin position="504"/>
        <end position="531"/>
    </location>
</feature>
<dbReference type="GO" id="GO:0005634">
    <property type="term" value="C:nucleus"/>
    <property type="evidence" value="ECO:0007669"/>
    <property type="project" value="UniProtKB-SubCell"/>
</dbReference>
<feature type="domain" description="C2H2-type" evidence="14">
    <location>
        <begin position="1027"/>
        <end position="1054"/>
    </location>
</feature>
<dbReference type="FunFam" id="3.30.160.60:FF:000096">
    <property type="entry name" value="Zinc finger and BTB domain-containing protein 18 isoform 1"/>
    <property type="match status" value="1"/>
</dbReference>
<feature type="compositionally biased region" description="Basic and acidic residues" evidence="13">
    <location>
        <begin position="574"/>
        <end position="592"/>
    </location>
</feature>
<dbReference type="GO" id="GO:0009966">
    <property type="term" value="P:regulation of signal transduction"/>
    <property type="evidence" value="ECO:0007669"/>
    <property type="project" value="UniProtKB-ARBA"/>
</dbReference>
<dbReference type="GO" id="GO:0009791">
    <property type="term" value="P:post-embryonic development"/>
    <property type="evidence" value="ECO:0007669"/>
    <property type="project" value="UniProtKB-ARBA"/>
</dbReference>
<gene>
    <name evidence="15" type="primary">Sall3</name>
</gene>
<evidence type="ECO:0000256" key="4">
    <source>
        <dbReference type="ARBA" id="ARBA00022737"/>
    </source>
</evidence>
<keyword evidence="5 12" id="KW-0863">Zinc-finger</keyword>
<feature type="compositionally biased region" description="Low complexity" evidence="13">
    <location>
        <begin position="1097"/>
        <end position="1108"/>
    </location>
</feature>
<dbReference type="PROSITE" id="PS00028">
    <property type="entry name" value="ZINC_FINGER_C2H2_1"/>
    <property type="match status" value="9"/>
</dbReference>
<dbReference type="FunFam" id="3.30.160.60:FF:000260">
    <property type="entry name" value="Spalt-like transcription factor 1"/>
    <property type="match status" value="1"/>
</dbReference>
<keyword evidence="2" id="KW-0597">Phosphoprotein</keyword>
<dbReference type="EMBL" id="LR789987">
    <property type="protein sequence ID" value="CAB3265849.1"/>
    <property type="molecule type" value="mRNA"/>
</dbReference>
<feature type="domain" description="C2H2-type" evidence="14">
    <location>
        <begin position="1055"/>
        <end position="1077"/>
    </location>
</feature>
<proteinExistence type="evidence at transcript level"/>
<feature type="compositionally biased region" description="Basic and acidic residues" evidence="13">
    <location>
        <begin position="236"/>
        <end position="260"/>
    </location>
</feature>
<evidence type="ECO:0000256" key="10">
    <source>
        <dbReference type="ARBA" id="ARBA00023242"/>
    </source>
</evidence>
<evidence type="ECO:0000256" key="1">
    <source>
        <dbReference type="ARBA" id="ARBA00004123"/>
    </source>
</evidence>
<evidence type="ECO:0000256" key="9">
    <source>
        <dbReference type="ARBA" id="ARBA00023163"/>
    </source>
</evidence>
<dbReference type="SUPFAM" id="SSF57667">
    <property type="entry name" value="beta-beta-alpha zinc fingers"/>
    <property type="match status" value="4"/>
</dbReference>
<feature type="region of interest" description="Disordered" evidence="13">
    <location>
        <begin position="847"/>
        <end position="980"/>
    </location>
</feature>
<keyword evidence="9" id="KW-0804">Transcription</keyword>
<protein>
    <submittedName>
        <fullName evidence="15">Sal-like protein 3</fullName>
    </submittedName>
</protein>
<keyword evidence="3" id="KW-0479">Metal-binding</keyword>
<dbReference type="GO" id="GO:0048646">
    <property type="term" value="P:anatomical structure formation involved in morphogenesis"/>
    <property type="evidence" value="ECO:0007669"/>
    <property type="project" value="UniProtKB-ARBA"/>
</dbReference>
<dbReference type="Pfam" id="PF00096">
    <property type="entry name" value="zf-C2H2"/>
    <property type="match status" value="6"/>
</dbReference>
<feature type="region of interest" description="Disordered" evidence="13">
    <location>
        <begin position="412"/>
        <end position="440"/>
    </location>
</feature>
<dbReference type="PROSITE" id="PS50157">
    <property type="entry name" value="ZINC_FINGER_C2H2_2"/>
    <property type="match status" value="9"/>
</dbReference>
<evidence type="ECO:0000313" key="15">
    <source>
        <dbReference type="EMBL" id="CAB3265849.1"/>
    </source>
</evidence>
<evidence type="ECO:0000256" key="8">
    <source>
        <dbReference type="ARBA" id="ARBA00023125"/>
    </source>
</evidence>
<dbReference type="GO" id="GO:0001708">
    <property type="term" value="P:cell fate specification"/>
    <property type="evidence" value="ECO:0007669"/>
    <property type="project" value="UniProtKB-ARBA"/>
</dbReference>
<dbReference type="Pfam" id="PF12874">
    <property type="entry name" value="zf-met"/>
    <property type="match status" value="1"/>
</dbReference>
<dbReference type="SMART" id="SM00355">
    <property type="entry name" value="ZnF_C2H2"/>
    <property type="match status" value="9"/>
</dbReference>
<keyword evidence="7" id="KW-0805">Transcription regulation</keyword>
<dbReference type="FunFam" id="3.30.160.60:FF:000025">
    <property type="entry name" value="Spalt-like transcription factor 1"/>
    <property type="match status" value="1"/>
</dbReference>
<evidence type="ECO:0000256" key="13">
    <source>
        <dbReference type="SAM" id="MobiDB-lite"/>
    </source>
</evidence>
<feature type="compositionally biased region" description="Polar residues" evidence="13">
    <location>
        <begin position="1109"/>
        <end position="1128"/>
    </location>
</feature>
<dbReference type="PANTHER" id="PTHR23233">
    <property type="entry name" value="SAL-LIKE PROTEIN"/>
    <property type="match status" value="1"/>
</dbReference>
<evidence type="ECO:0000256" key="12">
    <source>
        <dbReference type="PROSITE-ProRule" id="PRU00042"/>
    </source>
</evidence>
<dbReference type="InterPro" id="IPR036236">
    <property type="entry name" value="Znf_C2H2_sf"/>
</dbReference>
<dbReference type="GO" id="GO:0000978">
    <property type="term" value="F:RNA polymerase II cis-regulatory region sequence-specific DNA binding"/>
    <property type="evidence" value="ECO:0007669"/>
    <property type="project" value="TreeGrafter"/>
</dbReference>
<evidence type="ECO:0000256" key="7">
    <source>
        <dbReference type="ARBA" id="ARBA00023015"/>
    </source>
</evidence>
<feature type="compositionally biased region" description="Polar residues" evidence="13">
    <location>
        <begin position="21"/>
        <end position="58"/>
    </location>
</feature>
<keyword evidence="4" id="KW-0677">Repeat</keyword>
<organism evidence="15">
    <name type="scientific">Phallusia mammillata</name>
    <dbReference type="NCBI Taxonomy" id="59560"/>
    <lineage>
        <taxon>Eukaryota</taxon>
        <taxon>Metazoa</taxon>
        <taxon>Chordata</taxon>
        <taxon>Tunicata</taxon>
        <taxon>Ascidiacea</taxon>
        <taxon>Phlebobranchia</taxon>
        <taxon>Ascidiidae</taxon>
        <taxon>Phallusia</taxon>
    </lineage>
</organism>
<feature type="domain" description="C2H2-type" evidence="14">
    <location>
        <begin position="727"/>
        <end position="754"/>
    </location>
</feature>
<feature type="domain" description="C2H2-type" evidence="14">
    <location>
        <begin position="1166"/>
        <end position="1188"/>
    </location>
</feature>
<feature type="domain" description="C2H2-type" evidence="14">
    <location>
        <begin position="476"/>
        <end position="503"/>
    </location>
</feature>
<reference evidence="15" key="1">
    <citation type="submission" date="2020-04" db="EMBL/GenBank/DDBJ databases">
        <authorList>
            <person name="Neveu A P."/>
        </authorList>
    </citation>
    <scope>NUCLEOTIDE SEQUENCE</scope>
    <source>
        <tissue evidence="15">Whole embryo</tissue>
    </source>
</reference>
<feature type="region of interest" description="Disordered" evidence="13">
    <location>
        <begin position="282"/>
        <end position="303"/>
    </location>
</feature>
<dbReference type="FunFam" id="3.30.160.60:FF:000341">
    <property type="entry name" value="Spalt-like transcription factor 1"/>
    <property type="match status" value="1"/>
</dbReference>
<accession>A0A6F9DRV6</accession>
<feature type="region of interest" description="Disordered" evidence="13">
    <location>
        <begin position="1088"/>
        <end position="1133"/>
    </location>
</feature>
<feature type="region of interest" description="Disordered" evidence="13">
    <location>
        <begin position="236"/>
        <end position="267"/>
    </location>
</feature>
<evidence type="ECO:0000256" key="5">
    <source>
        <dbReference type="ARBA" id="ARBA00022771"/>
    </source>
</evidence>
<comment type="subcellular location">
    <subcellularLocation>
        <location evidence="1">Nucleus</location>
    </subcellularLocation>
</comment>
<feature type="region of interest" description="Disordered" evidence="13">
    <location>
        <begin position="554"/>
        <end position="634"/>
    </location>
</feature>
<keyword evidence="6" id="KW-0862">Zinc</keyword>
<feature type="compositionally biased region" description="Basic and acidic residues" evidence="13">
    <location>
        <begin position="412"/>
        <end position="428"/>
    </location>
</feature>
<feature type="region of interest" description="Disordered" evidence="13">
    <location>
        <begin position="211"/>
        <end position="230"/>
    </location>
</feature>
<evidence type="ECO:0000256" key="3">
    <source>
        <dbReference type="ARBA" id="ARBA00022723"/>
    </source>
</evidence>
<feature type="compositionally biased region" description="Polar residues" evidence="13">
    <location>
        <begin position="902"/>
        <end position="926"/>
    </location>
</feature>
<feature type="domain" description="C2H2-type" evidence="14">
    <location>
        <begin position="1138"/>
        <end position="1165"/>
    </location>
</feature>
<dbReference type="GO" id="GO:0061061">
    <property type="term" value="P:muscle structure development"/>
    <property type="evidence" value="ECO:0007669"/>
    <property type="project" value="UniProtKB-ARBA"/>
</dbReference>
<dbReference type="GO" id="GO:0008270">
    <property type="term" value="F:zinc ion binding"/>
    <property type="evidence" value="ECO:0007669"/>
    <property type="project" value="UniProtKB-KW"/>
</dbReference>
<dbReference type="InterPro" id="IPR013087">
    <property type="entry name" value="Znf_C2H2_type"/>
</dbReference>
<dbReference type="InterPro" id="IPR051565">
    <property type="entry name" value="Sal_C2H2-zinc-finger"/>
</dbReference>
<keyword evidence="10" id="KW-0539">Nucleus</keyword>
<keyword evidence="8" id="KW-0238">DNA-binding</keyword>
<dbReference type="CDD" id="cd21965">
    <property type="entry name" value="Zn-C2H2_CALCOCO1_TAX1BP1_like"/>
    <property type="match status" value="1"/>
</dbReference>
<feature type="compositionally biased region" description="Polar residues" evidence="13">
    <location>
        <begin position="618"/>
        <end position="634"/>
    </location>
</feature>
<dbReference type="FunFam" id="3.30.160.60:FF:002381">
    <property type="entry name" value="Putative spalt protein"/>
    <property type="match status" value="1"/>
</dbReference>
<evidence type="ECO:0000256" key="6">
    <source>
        <dbReference type="ARBA" id="ARBA00022833"/>
    </source>
</evidence>
<feature type="region of interest" description="Disordered" evidence="13">
    <location>
        <begin position="138"/>
        <end position="165"/>
    </location>
</feature>
<evidence type="ECO:0000256" key="11">
    <source>
        <dbReference type="ARBA" id="ARBA00038474"/>
    </source>
</evidence>
<name>A0A6F9DRV6_9ASCI</name>
<dbReference type="GO" id="GO:0048699">
    <property type="term" value="P:generation of neurons"/>
    <property type="evidence" value="ECO:0007669"/>
    <property type="project" value="UniProtKB-ARBA"/>
</dbReference>
<feature type="domain" description="C2H2-type" evidence="14">
    <location>
        <begin position="755"/>
        <end position="783"/>
    </location>
</feature>
<evidence type="ECO:0000256" key="2">
    <source>
        <dbReference type="ARBA" id="ARBA00022553"/>
    </source>
</evidence>
<feature type="compositionally biased region" description="Acidic residues" evidence="13">
    <location>
        <begin position="886"/>
        <end position="899"/>
    </location>
</feature>
<feature type="compositionally biased region" description="Basic and acidic residues" evidence="13">
    <location>
        <begin position="927"/>
        <end position="941"/>
    </location>
</feature>
<dbReference type="GO" id="GO:0000981">
    <property type="term" value="F:DNA-binding transcription factor activity, RNA polymerase II-specific"/>
    <property type="evidence" value="ECO:0007669"/>
    <property type="project" value="TreeGrafter"/>
</dbReference>
<dbReference type="Gene3D" id="3.30.160.60">
    <property type="entry name" value="Classic Zinc Finger"/>
    <property type="match status" value="8"/>
</dbReference>
<feature type="domain" description="C2H2-type" evidence="14">
    <location>
        <begin position="798"/>
        <end position="820"/>
    </location>
</feature>
<dbReference type="FunFam" id="3.30.160.60:FF:000215">
    <property type="entry name" value="Spalt-like transcription factor 3"/>
    <property type="match status" value="1"/>
</dbReference>
<sequence length="1362" mass="150520">MSRRKQSNPQHVNDPPPAATPFQSTTRPSLSDQISNTSSPVLSQGGAASSQMDANNRLMTFESESKNNHNAQRGYEEGQTMDEETAADRLTMAGEYFHRVPMFEVRSDSDRHLNMNPAIWNTANTEPDVDAKEIDEDGRFESDSENTNKNGAAAKNYDCGSSDNLSRQMNVSELESRSTVQVTENMVQSVENGSVSSDPLCHSDENRYEGSARHLAHHNATEREFDNRRPIMSLKDDVTDQEPHPDNTPGERGDSGDHSPGEPQGFNQLSEYEESIRRFTEKQMMAQQQQERENDETDTTDKLEDTKEIEDIKDQVRRLQQQQMCQIQMLNYLHFQLAMVASTNQQPHQRPSPCFFPGSQQQFPGLNGMQIQNMLANAVANGPGGQPTTPLNGVLPNMANVLERQFANGELTTKKEASDPNECDERLSESSSSLEPKRASFSFGGEIKERALDNKNTPASGNGNSDDKQQAGFAKHACRYCQKIFGSDSALQIHLRSHTGERPYKCNICANRFSTRGNLKVHFIRHKSKYPNVEMNPHPVPEYLDNIPTDNGIPIGMSMVPDESDLPGYGSNDGNDRDSPSDSLFEQRDGDIGKYPVPSNQSDLDFVQSLKNPETENDSSSEQSTSLASVNESGFKHGNSTLSFPLFSAQEPHPEGDENRKVTEKMVEAQTAMESCKIESMEKKYAEKISASFTSPAQAQNRIPSSETKKLENLVNRIDHGKELEKNECHICRRVLSCQSALKLHYRTHTGERPYKCDLCSRAFTTRGNLRTHYSSVHRQQLRPSPPQSSASSRSSVLQCPLCGSRFMDQQSLQQHMHMHLYINSQQQQQQHQQQIARFIAGQQPGVASLPGYPPVSLPSTNSEKERESLATIDNGAPGNRMSSDQPEDDTSANDEVFEDQSPAQSFGTRATPDESSNGAVDSSPQPHRDALRKDSRDFHINGRMQPSALDLTRANSKSPSDLAMQGSDTEQTDVRDMGPIKTVSNPLSELAHLASSSAIMRPGGMSIMSLQASPPSDEARHRKMTTSCEICSKPFTCQSALEIHLRSHTKERPFVCRVCERGFTTKGNLKQHLLTHNITEVDDDMLEPVTSPIAGNSSNESPVSSPSMTNGSQTSGLKRPLESNQAPPSAKRTYPRHWCHICQKQFSSASSLQIHNRTHTGEKPFACSVCGRAFTTKGNLKVHMGTHVWGAGGSRRGRRISMDNPLISPWMQNTSNTAANPGLRPRAPQAIAAVPDPAAIYQQYAALASAGLMGVKATTDPRFHGNGILNLNNSAAARLLLSQGNGHVTPPGAVPSVGQTLNAIEAMKANDNKNISAAEWFWKAYQRTQEQVQQTNSVLLAVVANSYKWIFFYPCSLNVVS</sequence>